<dbReference type="PANTHER" id="PTHR44329">
    <property type="entry name" value="SERINE/THREONINE-PROTEIN KINASE TNNI3K-RELATED"/>
    <property type="match status" value="1"/>
</dbReference>
<evidence type="ECO:0000256" key="10">
    <source>
        <dbReference type="ARBA" id="ARBA00022840"/>
    </source>
</evidence>
<keyword evidence="20" id="KW-1185">Reference proteome</keyword>
<feature type="region of interest" description="Disordered" evidence="16">
    <location>
        <begin position="821"/>
        <end position="875"/>
    </location>
</feature>
<feature type="domain" description="SH3" evidence="17">
    <location>
        <begin position="6"/>
        <end position="70"/>
    </location>
</feature>
<dbReference type="PROSITE" id="PS50011">
    <property type="entry name" value="PROTEIN_KINASE_DOM"/>
    <property type="match status" value="1"/>
</dbReference>
<evidence type="ECO:0000256" key="12">
    <source>
        <dbReference type="ARBA" id="ARBA00048329"/>
    </source>
</evidence>
<dbReference type="PROSITE" id="PS00107">
    <property type="entry name" value="PROTEIN_KINASE_ATP"/>
    <property type="match status" value="1"/>
</dbReference>
<feature type="region of interest" description="Disordered" evidence="16">
    <location>
        <begin position="676"/>
        <end position="704"/>
    </location>
</feature>
<evidence type="ECO:0000256" key="7">
    <source>
        <dbReference type="ARBA" id="ARBA00022737"/>
    </source>
</evidence>
<dbReference type="AlphaFoldDB" id="A0A7I8VI21"/>
<keyword evidence="5" id="KW-0723">Serine/threonine-protein kinase</keyword>
<dbReference type="PANTHER" id="PTHR44329:SF293">
    <property type="entry name" value="MITOGEN-ACTIVATED PROTEIN KINASE KINASE KINASE"/>
    <property type="match status" value="1"/>
</dbReference>
<proteinExistence type="inferred from homology"/>
<dbReference type="InterPro" id="IPR000719">
    <property type="entry name" value="Prot_kinase_dom"/>
</dbReference>
<evidence type="ECO:0000256" key="11">
    <source>
        <dbReference type="ARBA" id="ARBA00047559"/>
    </source>
</evidence>
<dbReference type="SMART" id="SM00220">
    <property type="entry name" value="S_TKc"/>
    <property type="match status" value="1"/>
</dbReference>
<protein>
    <recommendedName>
        <fullName evidence="3">mitogen-activated protein kinase kinase kinase</fullName>
        <ecNumber evidence="3">2.7.11.25</ecNumber>
    </recommendedName>
</protein>
<dbReference type="Pfam" id="PF00018">
    <property type="entry name" value="SH3_1"/>
    <property type="match status" value="1"/>
</dbReference>
<dbReference type="PRINTS" id="PR00109">
    <property type="entry name" value="TYRKINASE"/>
</dbReference>
<keyword evidence="9" id="KW-0418">Kinase</keyword>
<keyword evidence="15" id="KW-0175">Coiled coil</keyword>
<dbReference type="InterPro" id="IPR036028">
    <property type="entry name" value="SH3-like_dom_sf"/>
</dbReference>
<evidence type="ECO:0000256" key="14">
    <source>
        <dbReference type="PROSITE-ProRule" id="PRU10141"/>
    </source>
</evidence>
<keyword evidence="6" id="KW-0808">Transferase</keyword>
<dbReference type="PROSITE" id="PS50002">
    <property type="entry name" value="SH3"/>
    <property type="match status" value="1"/>
</dbReference>
<keyword evidence="10 14" id="KW-0067">ATP-binding</keyword>
<comment type="cofactor">
    <cofactor evidence="1">
        <name>Mg(2+)</name>
        <dbReference type="ChEBI" id="CHEBI:18420"/>
    </cofactor>
</comment>
<gene>
    <name evidence="19" type="ORF">DGYR_LOCUS4554</name>
</gene>
<dbReference type="SUPFAM" id="SSF50044">
    <property type="entry name" value="SH3-domain"/>
    <property type="match status" value="1"/>
</dbReference>
<comment type="catalytic activity">
    <reaction evidence="11">
        <text>L-threonyl-[protein] + ATP = O-phospho-L-threonyl-[protein] + ADP + H(+)</text>
        <dbReference type="Rhea" id="RHEA:46608"/>
        <dbReference type="Rhea" id="RHEA-COMP:11060"/>
        <dbReference type="Rhea" id="RHEA-COMP:11605"/>
        <dbReference type="ChEBI" id="CHEBI:15378"/>
        <dbReference type="ChEBI" id="CHEBI:30013"/>
        <dbReference type="ChEBI" id="CHEBI:30616"/>
        <dbReference type="ChEBI" id="CHEBI:61977"/>
        <dbReference type="ChEBI" id="CHEBI:456216"/>
        <dbReference type="EC" id="2.7.11.25"/>
    </reaction>
</comment>
<dbReference type="Pfam" id="PF07714">
    <property type="entry name" value="PK_Tyr_Ser-Thr"/>
    <property type="match status" value="1"/>
</dbReference>
<feature type="compositionally biased region" description="Polar residues" evidence="16">
    <location>
        <begin position="750"/>
        <end position="767"/>
    </location>
</feature>
<dbReference type="FunFam" id="3.30.200.20:FF:000085">
    <property type="entry name" value="Mitogen-activated protein kinase kinase kinase"/>
    <property type="match status" value="1"/>
</dbReference>
<dbReference type="PRINTS" id="PR00452">
    <property type="entry name" value="SH3DOMAIN"/>
</dbReference>
<feature type="region of interest" description="Disordered" evidence="16">
    <location>
        <begin position="733"/>
        <end position="771"/>
    </location>
</feature>
<dbReference type="InterPro" id="IPR001452">
    <property type="entry name" value="SH3_domain"/>
</dbReference>
<dbReference type="Gene3D" id="2.30.30.40">
    <property type="entry name" value="SH3 Domains"/>
    <property type="match status" value="1"/>
</dbReference>
<dbReference type="FunFam" id="1.10.510.10:FF:000076">
    <property type="entry name" value="Mitogen-activated protein kinase kinase kinase"/>
    <property type="match status" value="1"/>
</dbReference>
<keyword evidence="7" id="KW-0677">Repeat</keyword>
<comment type="similarity">
    <text evidence="2">Belongs to the protein kinase superfamily. STE Ser/Thr protein kinase family. MAP kinase kinase kinase subfamily.</text>
</comment>
<dbReference type="InterPro" id="IPR017441">
    <property type="entry name" value="Protein_kinase_ATP_BS"/>
</dbReference>
<evidence type="ECO:0000256" key="1">
    <source>
        <dbReference type="ARBA" id="ARBA00001946"/>
    </source>
</evidence>
<evidence type="ECO:0000313" key="20">
    <source>
        <dbReference type="Proteomes" id="UP000549394"/>
    </source>
</evidence>
<evidence type="ECO:0000256" key="13">
    <source>
        <dbReference type="PROSITE-ProRule" id="PRU00192"/>
    </source>
</evidence>
<dbReference type="GO" id="GO:0005524">
    <property type="term" value="F:ATP binding"/>
    <property type="evidence" value="ECO:0007669"/>
    <property type="project" value="UniProtKB-UniRule"/>
</dbReference>
<evidence type="ECO:0000256" key="9">
    <source>
        <dbReference type="ARBA" id="ARBA00022777"/>
    </source>
</evidence>
<dbReference type="Proteomes" id="UP000549394">
    <property type="component" value="Unassembled WGS sequence"/>
</dbReference>
<sequence>MPSMEEKERVWTAVFDYEANREDELTLRRGEKVQILSKDHRISGDVGWWTGQIEEKIGVFPADFVHEKVGEVSPDSHDNARPFEIDFNELSLEDVIGLGGFGQVYRGCWNGEVVAVKLAKQDPEEPLSVTKENVRQEAKLFWLLSHQNIILLKGVCLKEPNLCLVMEYAHGGSVNRILAQRILSADVVVNWAQQIANGMHYLHDKAPMALIHRDLKSDNILLAESISYADTSQDLLRKTLKITDFGLARELGHSMRMSAAGTYAWMAPEVIKNSRFSKASDVWSFGVVLWELLTSEIPYKDFDNLAVAYGVAVNKLTLPIPKSCPQEFQMLLNRCWSPETSDRPSFIDLLTSLEEIGSSDFVQTPQDSFRTLQDDWKIEIADMFDDLRSKETEIANREEELLKAIDLQREHDEMLKRRERELAEREIDLIERELNMMIHQQCKGKPSPRKRKGVFKSSRLKLLVNKDKGKSISTPSDFRHNITVKTESPGRLRAIACQFSTRSADLKDKIPKRSLFNAPTSTSYPVLRAPNLAYPLDGIKGKTWGPSSIKQDKNSQRSSWSLASANAGSRGAPNIEKTLTSLPISQHRAADSGANIVREVGEYDDDEWPENLDQFTKTIDKPVQMNGTETPMKRYAVRKPTDNVLYMMAAMLAGPGAGFDVRLSNGAGIHPQLLASQRSSAASTPRRRLTSSNSSTPFATPRKINHNTYHGVQTHYRPSVNFDIPVRFTETEFSSNSNTPMASSAPPLRTPSSTGTSSMVTAYSGSPSPKKCDERLALMSLSPSQDREFIELTRQHSDASSSILETPKTPQHVTFDNNESLDAFRLPNPPSKNRKTQPTAERPITLDIQPRPRPTPASILRKGVTPTPSESVGDDVSYVSAKSTVEETPPPKLERQATLLDLDVSGQKEDATKPIRPAKQETEYLFWK</sequence>
<evidence type="ECO:0000256" key="15">
    <source>
        <dbReference type="SAM" id="Coils"/>
    </source>
</evidence>
<evidence type="ECO:0000256" key="5">
    <source>
        <dbReference type="ARBA" id="ARBA00022527"/>
    </source>
</evidence>
<evidence type="ECO:0000256" key="3">
    <source>
        <dbReference type="ARBA" id="ARBA00012406"/>
    </source>
</evidence>
<evidence type="ECO:0000256" key="4">
    <source>
        <dbReference type="ARBA" id="ARBA00022443"/>
    </source>
</evidence>
<feature type="domain" description="Protein kinase" evidence="18">
    <location>
        <begin position="90"/>
        <end position="362"/>
    </location>
</feature>
<accession>A0A7I8VI21</accession>
<evidence type="ECO:0000256" key="6">
    <source>
        <dbReference type="ARBA" id="ARBA00022679"/>
    </source>
</evidence>
<dbReference type="EMBL" id="CAJFCJ010000006">
    <property type="protein sequence ID" value="CAD5115863.1"/>
    <property type="molecule type" value="Genomic_DNA"/>
</dbReference>
<keyword evidence="4 13" id="KW-0728">SH3 domain</keyword>
<dbReference type="GO" id="GO:0004706">
    <property type="term" value="F:JUN kinase kinase kinase activity"/>
    <property type="evidence" value="ECO:0007669"/>
    <property type="project" value="TreeGrafter"/>
</dbReference>
<organism evidence="19 20">
    <name type="scientific">Dimorphilus gyrociliatus</name>
    <dbReference type="NCBI Taxonomy" id="2664684"/>
    <lineage>
        <taxon>Eukaryota</taxon>
        <taxon>Metazoa</taxon>
        <taxon>Spiralia</taxon>
        <taxon>Lophotrochozoa</taxon>
        <taxon>Annelida</taxon>
        <taxon>Polychaeta</taxon>
        <taxon>Polychaeta incertae sedis</taxon>
        <taxon>Dinophilidae</taxon>
        <taxon>Dimorphilus</taxon>
    </lineage>
</organism>
<evidence type="ECO:0000256" key="8">
    <source>
        <dbReference type="ARBA" id="ARBA00022741"/>
    </source>
</evidence>
<feature type="binding site" evidence="14">
    <location>
        <position position="117"/>
    </location>
    <ligand>
        <name>ATP</name>
        <dbReference type="ChEBI" id="CHEBI:30616"/>
    </ligand>
</feature>
<dbReference type="InterPro" id="IPR051681">
    <property type="entry name" value="Ser/Thr_Kinases-Pseudokinases"/>
</dbReference>
<dbReference type="OrthoDB" id="339325at2759"/>
<feature type="region of interest" description="Disordered" evidence="16">
    <location>
        <begin position="544"/>
        <end position="575"/>
    </location>
</feature>
<name>A0A7I8VI21_9ANNE</name>
<dbReference type="SUPFAM" id="SSF56112">
    <property type="entry name" value="Protein kinase-like (PK-like)"/>
    <property type="match status" value="1"/>
</dbReference>
<dbReference type="InterPro" id="IPR008271">
    <property type="entry name" value="Ser/Thr_kinase_AS"/>
</dbReference>
<dbReference type="EC" id="2.7.11.25" evidence="3"/>
<feature type="compositionally biased region" description="Polar residues" evidence="16">
    <location>
        <begin position="556"/>
        <end position="567"/>
    </location>
</feature>
<dbReference type="InterPro" id="IPR011009">
    <property type="entry name" value="Kinase-like_dom_sf"/>
</dbReference>
<dbReference type="PROSITE" id="PS00108">
    <property type="entry name" value="PROTEIN_KINASE_ST"/>
    <property type="match status" value="1"/>
</dbReference>
<dbReference type="InterPro" id="IPR001245">
    <property type="entry name" value="Ser-Thr/Tyr_kinase_cat_dom"/>
</dbReference>
<evidence type="ECO:0000256" key="2">
    <source>
        <dbReference type="ARBA" id="ARBA00006529"/>
    </source>
</evidence>
<comment type="catalytic activity">
    <reaction evidence="12">
        <text>L-seryl-[protein] + ATP = O-phospho-L-seryl-[protein] + ADP + H(+)</text>
        <dbReference type="Rhea" id="RHEA:17989"/>
        <dbReference type="Rhea" id="RHEA-COMP:9863"/>
        <dbReference type="Rhea" id="RHEA-COMP:11604"/>
        <dbReference type="ChEBI" id="CHEBI:15378"/>
        <dbReference type="ChEBI" id="CHEBI:29999"/>
        <dbReference type="ChEBI" id="CHEBI:30616"/>
        <dbReference type="ChEBI" id="CHEBI:83421"/>
        <dbReference type="ChEBI" id="CHEBI:456216"/>
        <dbReference type="EC" id="2.7.11.25"/>
    </reaction>
</comment>
<dbReference type="Gene3D" id="1.10.510.10">
    <property type="entry name" value="Transferase(Phosphotransferase) domain 1"/>
    <property type="match status" value="1"/>
</dbReference>
<dbReference type="Gene3D" id="3.30.200.20">
    <property type="entry name" value="Phosphorylase Kinase, domain 1"/>
    <property type="match status" value="1"/>
</dbReference>
<dbReference type="SMART" id="SM00326">
    <property type="entry name" value="SH3"/>
    <property type="match status" value="1"/>
</dbReference>
<reference evidence="19 20" key="1">
    <citation type="submission" date="2020-08" db="EMBL/GenBank/DDBJ databases">
        <authorList>
            <person name="Hejnol A."/>
        </authorList>
    </citation>
    <scope>NUCLEOTIDE SEQUENCE [LARGE SCALE GENOMIC DNA]</scope>
</reference>
<evidence type="ECO:0000313" key="19">
    <source>
        <dbReference type="EMBL" id="CAD5115863.1"/>
    </source>
</evidence>
<feature type="coiled-coil region" evidence="15">
    <location>
        <begin position="404"/>
        <end position="440"/>
    </location>
</feature>
<evidence type="ECO:0000259" key="17">
    <source>
        <dbReference type="PROSITE" id="PS50002"/>
    </source>
</evidence>
<feature type="compositionally biased region" description="Polar residues" evidence="16">
    <location>
        <begin position="733"/>
        <end position="742"/>
    </location>
</feature>
<evidence type="ECO:0000259" key="18">
    <source>
        <dbReference type="PROSITE" id="PS50011"/>
    </source>
</evidence>
<comment type="caution">
    <text evidence="19">The sequence shown here is derived from an EMBL/GenBank/DDBJ whole genome shotgun (WGS) entry which is preliminary data.</text>
</comment>
<evidence type="ECO:0000256" key="16">
    <source>
        <dbReference type="SAM" id="MobiDB-lite"/>
    </source>
</evidence>
<keyword evidence="8 14" id="KW-0547">Nucleotide-binding</keyword>